<dbReference type="OrthoDB" id="425681at2759"/>
<reference evidence="1 2" key="1">
    <citation type="journal article" date="2019" name="Commun. Biol.">
        <title>The bagworm genome reveals a unique fibroin gene that provides high tensile strength.</title>
        <authorList>
            <person name="Kono N."/>
            <person name="Nakamura H."/>
            <person name="Ohtoshi R."/>
            <person name="Tomita M."/>
            <person name="Numata K."/>
            <person name="Arakawa K."/>
        </authorList>
    </citation>
    <scope>NUCLEOTIDE SEQUENCE [LARGE SCALE GENOMIC DNA]</scope>
</reference>
<sequence length="105" mass="11858">MFANDGKHNRDIARRANVENKVNGALLAIMDGKSVSRPACLAIHNGVLIPSLMYGSESCNIWYSKTNRTTKSIWSLRNTCGVFLKDRCRAGDVREPVWFEVRRSD</sequence>
<evidence type="ECO:0000313" key="1">
    <source>
        <dbReference type="EMBL" id="GBP05366.1"/>
    </source>
</evidence>
<name>A0A4C1STV5_EUMVA</name>
<comment type="caution">
    <text evidence="1">The sequence shown here is derived from an EMBL/GenBank/DDBJ whole genome shotgun (WGS) entry which is preliminary data.</text>
</comment>
<protein>
    <submittedName>
        <fullName evidence="1">Uncharacterized protein</fullName>
    </submittedName>
</protein>
<dbReference type="AlphaFoldDB" id="A0A4C1STV5"/>
<dbReference type="Proteomes" id="UP000299102">
    <property type="component" value="Unassembled WGS sequence"/>
</dbReference>
<proteinExistence type="predicted"/>
<evidence type="ECO:0000313" key="2">
    <source>
        <dbReference type="Proteomes" id="UP000299102"/>
    </source>
</evidence>
<keyword evidence="2" id="KW-1185">Reference proteome</keyword>
<dbReference type="EMBL" id="BGZK01000017">
    <property type="protein sequence ID" value="GBP05366.1"/>
    <property type="molecule type" value="Genomic_DNA"/>
</dbReference>
<organism evidence="1 2">
    <name type="scientific">Eumeta variegata</name>
    <name type="common">Bagworm moth</name>
    <name type="synonym">Eumeta japonica</name>
    <dbReference type="NCBI Taxonomy" id="151549"/>
    <lineage>
        <taxon>Eukaryota</taxon>
        <taxon>Metazoa</taxon>
        <taxon>Ecdysozoa</taxon>
        <taxon>Arthropoda</taxon>
        <taxon>Hexapoda</taxon>
        <taxon>Insecta</taxon>
        <taxon>Pterygota</taxon>
        <taxon>Neoptera</taxon>
        <taxon>Endopterygota</taxon>
        <taxon>Lepidoptera</taxon>
        <taxon>Glossata</taxon>
        <taxon>Ditrysia</taxon>
        <taxon>Tineoidea</taxon>
        <taxon>Psychidae</taxon>
        <taxon>Oiketicinae</taxon>
        <taxon>Eumeta</taxon>
    </lineage>
</organism>
<gene>
    <name evidence="1" type="ORF">EVAR_76787_1</name>
</gene>
<accession>A0A4C1STV5</accession>